<evidence type="ECO:0000313" key="5">
    <source>
        <dbReference type="EMBL" id="MXO70245.1"/>
    </source>
</evidence>
<dbReference type="SMART" id="SM00895">
    <property type="entry name" value="FCD"/>
    <property type="match status" value="1"/>
</dbReference>
<dbReference type="PROSITE" id="PS50949">
    <property type="entry name" value="HTH_GNTR"/>
    <property type="match status" value="1"/>
</dbReference>
<dbReference type="PRINTS" id="PR00035">
    <property type="entry name" value="HTHGNTR"/>
</dbReference>
<keyword evidence="2" id="KW-0238">DNA-binding</keyword>
<proteinExistence type="predicted"/>
<dbReference type="AlphaFoldDB" id="A0A844YPD5"/>
<comment type="caution">
    <text evidence="5">The sequence shown here is derived from an EMBL/GenBank/DDBJ whole genome shotgun (WGS) entry which is preliminary data.</text>
</comment>
<dbReference type="Pfam" id="PF07729">
    <property type="entry name" value="FCD"/>
    <property type="match status" value="1"/>
</dbReference>
<dbReference type="Pfam" id="PF00392">
    <property type="entry name" value="GntR"/>
    <property type="match status" value="1"/>
</dbReference>
<accession>A0A844YPD5</accession>
<keyword evidence="3" id="KW-0804">Transcription</keyword>
<protein>
    <submittedName>
        <fullName evidence="5">FCD domain-containing protein</fullName>
    </submittedName>
</protein>
<keyword evidence="6" id="KW-1185">Reference proteome</keyword>
<evidence type="ECO:0000256" key="2">
    <source>
        <dbReference type="ARBA" id="ARBA00023125"/>
    </source>
</evidence>
<evidence type="ECO:0000256" key="1">
    <source>
        <dbReference type="ARBA" id="ARBA00023015"/>
    </source>
</evidence>
<dbReference type="PANTHER" id="PTHR43537">
    <property type="entry name" value="TRANSCRIPTIONAL REGULATOR, GNTR FAMILY"/>
    <property type="match status" value="1"/>
</dbReference>
<dbReference type="CDD" id="cd07377">
    <property type="entry name" value="WHTH_GntR"/>
    <property type="match status" value="1"/>
</dbReference>
<evidence type="ECO:0000256" key="3">
    <source>
        <dbReference type="ARBA" id="ARBA00023163"/>
    </source>
</evidence>
<dbReference type="InterPro" id="IPR036390">
    <property type="entry name" value="WH_DNA-bd_sf"/>
</dbReference>
<dbReference type="SUPFAM" id="SSF48008">
    <property type="entry name" value="GntR ligand-binding domain-like"/>
    <property type="match status" value="1"/>
</dbReference>
<evidence type="ECO:0000259" key="4">
    <source>
        <dbReference type="PROSITE" id="PS50949"/>
    </source>
</evidence>
<evidence type="ECO:0000313" key="6">
    <source>
        <dbReference type="Proteomes" id="UP000466966"/>
    </source>
</evidence>
<dbReference type="GO" id="GO:0003677">
    <property type="term" value="F:DNA binding"/>
    <property type="evidence" value="ECO:0007669"/>
    <property type="project" value="UniProtKB-KW"/>
</dbReference>
<dbReference type="Gene3D" id="1.20.120.530">
    <property type="entry name" value="GntR ligand-binding domain-like"/>
    <property type="match status" value="1"/>
</dbReference>
<reference evidence="5 6" key="1">
    <citation type="submission" date="2019-12" db="EMBL/GenBank/DDBJ databases">
        <title>Genomic-based taxomic classification of the family Erythrobacteraceae.</title>
        <authorList>
            <person name="Xu L."/>
        </authorList>
    </citation>
    <scope>NUCLEOTIDE SEQUENCE [LARGE SCALE GENOMIC DNA]</scope>
    <source>
        <strain evidence="5 6">M0322</strain>
    </source>
</reference>
<dbReference type="InterPro" id="IPR011711">
    <property type="entry name" value="GntR_C"/>
</dbReference>
<dbReference type="Proteomes" id="UP000466966">
    <property type="component" value="Unassembled WGS sequence"/>
</dbReference>
<dbReference type="InterPro" id="IPR036388">
    <property type="entry name" value="WH-like_DNA-bd_sf"/>
</dbReference>
<dbReference type="RefSeq" id="WP_160770185.1">
    <property type="nucleotide sequence ID" value="NZ_WTYV01000001.1"/>
</dbReference>
<feature type="domain" description="HTH gntR-type" evidence="4">
    <location>
        <begin position="9"/>
        <end position="77"/>
    </location>
</feature>
<dbReference type="InterPro" id="IPR008920">
    <property type="entry name" value="TF_FadR/GntR_C"/>
</dbReference>
<dbReference type="SUPFAM" id="SSF46785">
    <property type="entry name" value="Winged helix' DNA-binding domain"/>
    <property type="match status" value="1"/>
</dbReference>
<organism evidence="5 6">
    <name type="scientific">Alteraurantiacibacter buctensis</name>
    <dbReference type="NCBI Taxonomy" id="1503981"/>
    <lineage>
        <taxon>Bacteria</taxon>
        <taxon>Pseudomonadati</taxon>
        <taxon>Pseudomonadota</taxon>
        <taxon>Alphaproteobacteria</taxon>
        <taxon>Sphingomonadales</taxon>
        <taxon>Erythrobacteraceae</taxon>
        <taxon>Alteraurantiacibacter</taxon>
    </lineage>
</organism>
<dbReference type="OrthoDB" id="9028214at2"/>
<dbReference type="GO" id="GO:0003700">
    <property type="term" value="F:DNA-binding transcription factor activity"/>
    <property type="evidence" value="ECO:0007669"/>
    <property type="project" value="InterPro"/>
</dbReference>
<dbReference type="PANTHER" id="PTHR43537:SF5">
    <property type="entry name" value="UXU OPERON TRANSCRIPTIONAL REGULATOR"/>
    <property type="match status" value="1"/>
</dbReference>
<name>A0A844YPD5_9SPHN</name>
<dbReference type="SMART" id="SM00345">
    <property type="entry name" value="HTH_GNTR"/>
    <property type="match status" value="1"/>
</dbReference>
<dbReference type="InterPro" id="IPR000524">
    <property type="entry name" value="Tscrpt_reg_HTH_GntR"/>
</dbReference>
<dbReference type="Gene3D" id="1.10.10.10">
    <property type="entry name" value="Winged helix-like DNA-binding domain superfamily/Winged helix DNA-binding domain"/>
    <property type="match status" value="1"/>
</dbReference>
<keyword evidence="1" id="KW-0805">Transcription regulation</keyword>
<dbReference type="EMBL" id="WTYV01000001">
    <property type="protein sequence ID" value="MXO70245.1"/>
    <property type="molecule type" value="Genomic_DNA"/>
</dbReference>
<sequence length="252" mass="27704">MNSESGGHLRLYKDIAGMLMQDLASGKYPVGAKLPAERELSVIYNVSRPVVREAIIALEVQGLIDVRIGSGAYVKALPGGDKDLAGFNISAIELTEARLLIEGECAALAASQITDEELVRLEELVNQIAEENQSPEWTVDADREFHMAIAAATRNNALVEAVERLWELRQTSPEAALLHEKARTANIKPVVDEHRAILDGLMSREPATARAAMRTHLSQVLESLLFATEERVIAEARRAMQAKRDRFSQLIG</sequence>
<gene>
    <name evidence="5" type="ORF">GRI99_01190</name>
</gene>